<evidence type="ECO:0000313" key="3">
    <source>
        <dbReference type="Proteomes" id="UP000321306"/>
    </source>
</evidence>
<dbReference type="InterPro" id="IPR034660">
    <property type="entry name" value="DinB/YfiT-like"/>
</dbReference>
<organism evidence="2 3">
    <name type="scientific">Deinococcus cellulosilyticus (strain DSM 18568 / NBRC 106333 / KACC 11606 / 5516J-15)</name>
    <dbReference type="NCBI Taxonomy" id="1223518"/>
    <lineage>
        <taxon>Bacteria</taxon>
        <taxon>Thermotogati</taxon>
        <taxon>Deinococcota</taxon>
        <taxon>Deinococci</taxon>
        <taxon>Deinococcales</taxon>
        <taxon>Deinococcaceae</taxon>
        <taxon>Deinococcus</taxon>
    </lineage>
</organism>
<dbReference type="Proteomes" id="UP000321306">
    <property type="component" value="Unassembled WGS sequence"/>
</dbReference>
<dbReference type="Pfam" id="PF12867">
    <property type="entry name" value="DinB_2"/>
    <property type="match status" value="1"/>
</dbReference>
<dbReference type="InterPro" id="IPR024775">
    <property type="entry name" value="DinB-like"/>
</dbReference>
<protein>
    <recommendedName>
        <fullName evidence="1">DinB-like domain-containing protein</fullName>
    </recommendedName>
</protein>
<comment type="caution">
    <text evidence="2">The sequence shown here is derived from an EMBL/GenBank/DDBJ whole genome shotgun (WGS) entry which is preliminary data.</text>
</comment>
<dbReference type="OrthoDB" id="2677844at2"/>
<dbReference type="EMBL" id="BJXB01000001">
    <property type="protein sequence ID" value="GEM44390.1"/>
    <property type="molecule type" value="Genomic_DNA"/>
</dbReference>
<reference evidence="2 3" key="1">
    <citation type="submission" date="2019-07" db="EMBL/GenBank/DDBJ databases">
        <title>Whole genome shotgun sequence of Deinococcus cellulosilyticus NBRC 106333.</title>
        <authorList>
            <person name="Hosoyama A."/>
            <person name="Uohara A."/>
            <person name="Ohji S."/>
            <person name="Ichikawa N."/>
        </authorList>
    </citation>
    <scope>NUCLEOTIDE SEQUENCE [LARGE SCALE GENOMIC DNA]</scope>
    <source>
        <strain evidence="2 3">NBRC 106333</strain>
    </source>
</reference>
<proteinExistence type="predicted"/>
<keyword evidence="3" id="KW-1185">Reference proteome</keyword>
<dbReference type="SUPFAM" id="SSF109854">
    <property type="entry name" value="DinB/YfiT-like putative metalloenzymes"/>
    <property type="match status" value="1"/>
</dbReference>
<name>A0A511MUW7_DEIC1</name>
<feature type="domain" description="DinB-like" evidence="1">
    <location>
        <begin position="26"/>
        <end position="162"/>
    </location>
</feature>
<sequence>MTLKNELALSRPAALTPEIAMGLGMLQMARERTLRTVESLLPGSLDVLVNGHTIGSLLYHIALVELDWLYVEVKQEELPDWCTSLFPIEHRNSDDNLSQVLGDPLSKHLERLSRVRQELLQTYQNMTADDFAKPRSLSHYDVTPEWVLFHLLHHESLHFGQIQTLIRVAGLRDAEFRYLMS</sequence>
<evidence type="ECO:0000259" key="1">
    <source>
        <dbReference type="Pfam" id="PF12867"/>
    </source>
</evidence>
<gene>
    <name evidence="2" type="ORF">DC3_00250</name>
</gene>
<dbReference type="Gene3D" id="1.20.120.450">
    <property type="entry name" value="dinb family like domain"/>
    <property type="match status" value="1"/>
</dbReference>
<accession>A0A511MUW7</accession>
<evidence type="ECO:0000313" key="2">
    <source>
        <dbReference type="EMBL" id="GEM44390.1"/>
    </source>
</evidence>
<dbReference type="AlphaFoldDB" id="A0A511MUW7"/>
<dbReference type="RefSeq" id="WP_146881557.1">
    <property type="nucleotide sequence ID" value="NZ_BJXB01000001.1"/>
</dbReference>